<protein>
    <submittedName>
        <fullName evidence="1">Uncharacterized protein</fullName>
    </submittedName>
</protein>
<dbReference type="AlphaFoldDB" id="A0A7J9EXU6"/>
<evidence type="ECO:0000313" key="1">
    <source>
        <dbReference type="EMBL" id="MBA0777514.1"/>
    </source>
</evidence>
<reference evidence="1 2" key="1">
    <citation type="journal article" date="2019" name="Genome Biol. Evol.">
        <title>Insights into the evolution of the New World diploid cottons (Gossypium, subgenus Houzingenia) based on genome sequencing.</title>
        <authorList>
            <person name="Grover C.E."/>
            <person name="Arick M.A. 2nd"/>
            <person name="Thrash A."/>
            <person name="Conover J.L."/>
            <person name="Sanders W.S."/>
            <person name="Peterson D.G."/>
            <person name="Frelichowski J.E."/>
            <person name="Scheffler J.A."/>
            <person name="Scheffler B.E."/>
            <person name="Wendel J.F."/>
        </authorList>
    </citation>
    <scope>NUCLEOTIDE SEQUENCE [LARGE SCALE GENOMIC DNA]</scope>
    <source>
        <strain evidence="1">8</strain>
        <tissue evidence="1">Leaf</tissue>
    </source>
</reference>
<name>A0A7J9EXU6_9ROSI</name>
<proteinExistence type="predicted"/>
<evidence type="ECO:0000313" key="2">
    <source>
        <dbReference type="Proteomes" id="UP000593568"/>
    </source>
</evidence>
<organism evidence="1 2">
    <name type="scientific">Gossypium trilobum</name>
    <dbReference type="NCBI Taxonomy" id="34281"/>
    <lineage>
        <taxon>Eukaryota</taxon>
        <taxon>Viridiplantae</taxon>
        <taxon>Streptophyta</taxon>
        <taxon>Embryophyta</taxon>
        <taxon>Tracheophyta</taxon>
        <taxon>Spermatophyta</taxon>
        <taxon>Magnoliopsida</taxon>
        <taxon>eudicotyledons</taxon>
        <taxon>Gunneridae</taxon>
        <taxon>Pentapetalae</taxon>
        <taxon>rosids</taxon>
        <taxon>malvids</taxon>
        <taxon>Malvales</taxon>
        <taxon>Malvaceae</taxon>
        <taxon>Malvoideae</taxon>
        <taxon>Gossypium</taxon>
    </lineage>
</organism>
<dbReference type="EMBL" id="JABEZW010000010">
    <property type="protein sequence ID" value="MBA0777514.1"/>
    <property type="molecule type" value="Genomic_DNA"/>
</dbReference>
<sequence>MRPLDQKLLKLKHLLF</sequence>
<gene>
    <name evidence="1" type="ORF">Gotri_005527</name>
</gene>
<dbReference type="Proteomes" id="UP000593568">
    <property type="component" value="Unassembled WGS sequence"/>
</dbReference>
<keyword evidence="2" id="KW-1185">Reference proteome</keyword>
<accession>A0A7J9EXU6</accession>
<comment type="caution">
    <text evidence="1">The sequence shown here is derived from an EMBL/GenBank/DDBJ whole genome shotgun (WGS) entry which is preliminary data.</text>
</comment>